<keyword evidence="2" id="KW-1185">Reference proteome</keyword>
<dbReference type="AlphaFoldDB" id="A0A2J6SX95"/>
<evidence type="ECO:0000313" key="2">
    <source>
        <dbReference type="Proteomes" id="UP000235371"/>
    </source>
</evidence>
<dbReference type="PANTHER" id="PTHR24148">
    <property type="entry name" value="ANKYRIN REPEAT DOMAIN-CONTAINING PROTEIN 39 HOMOLOG-RELATED"/>
    <property type="match status" value="1"/>
</dbReference>
<reference evidence="1 2" key="1">
    <citation type="submission" date="2016-04" db="EMBL/GenBank/DDBJ databases">
        <title>A degradative enzymes factory behind the ericoid mycorrhizal symbiosis.</title>
        <authorList>
            <consortium name="DOE Joint Genome Institute"/>
            <person name="Martino E."/>
            <person name="Morin E."/>
            <person name="Grelet G."/>
            <person name="Kuo A."/>
            <person name="Kohler A."/>
            <person name="Daghino S."/>
            <person name="Barry K."/>
            <person name="Choi C."/>
            <person name="Cichocki N."/>
            <person name="Clum A."/>
            <person name="Copeland A."/>
            <person name="Hainaut M."/>
            <person name="Haridas S."/>
            <person name="Labutti K."/>
            <person name="Lindquist E."/>
            <person name="Lipzen A."/>
            <person name="Khouja H.-R."/>
            <person name="Murat C."/>
            <person name="Ohm R."/>
            <person name="Olson A."/>
            <person name="Spatafora J."/>
            <person name="Veneault-Fourrey C."/>
            <person name="Henrissat B."/>
            <person name="Grigoriev I."/>
            <person name="Martin F."/>
            <person name="Perotto S."/>
        </authorList>
    </citation>
    <scope>NUCLEOTIDE SEQUENCE [LARGE SCALE GENOMIC DNA]</scope>
    <source>
        <strain evidence="1 2">E</strain>
    </source>
</reference>
<accession>A0A2J6SX95</accession>
<organism evidence="1 2">
    <name type="scientific">Hyaloscypha bicolor E</name>
    <dbReference type="NCBI Taxonomy" id="1095630"/>
    <lineage>
        <taxon>Eukaryota</taxon>
        <taxon>Fungi</taxon>
        <taxon>Dikarya</taxon>
        <taxon>Ascomycota</taxon>
        <taxon>Pezizomycotina</taxon>
        <taxon>Leotiomycetes</taxon>
        <taxon>Helotiales</taxon>
        <taxon>Hyaloscyphaceae</taxon>
        <taxon>Hyaloscypha</taxon>
        <taxon>Hyaloscypha bicolor</taxon>
    </lineage>
</organism>
<dbReference type="Proteomes" id="UP000235371">
    <property type="component" value="Unassembled WGS sequence"/>
</dbReference>
<dbReference type="InParanoid" id="A0A2J6SX95"/>
<dbReference type="InterPro" id="IPR052895">
    <property type="entry name" value="HetReg/Transcr_Mod"/>
</dbReference>
<proteinExistence type="predicted"/>
<sequence>MTSQAAFNFIPMLTEALTVTSAQETTETVSGHPRMAALAIIFALPWFSRVWIIQKTVLSRSLTSRWGKQEFAWEEISKLVYVLREEIARDIGFRIFAGQGRESQVPIDPRDKVYALFGLMGEDDKNFIEPDYQIDPAKLFWIVAQANISDNI</sequence>
<dbReference type="PANTHER" id="PTHR24148:SF64">
    <property type="entry name" value="HETEROKARYON INCOMPATIBILITY DOMAIN-CONTAINING PROTEIN"/>
    <property type="match status" value="1"/>
</dbReference>
<dbReference type="GeneID" id="36591703"/>
<evidence type="ECO:0000313" key="1">
    <source>
        <dbReference type="EMBL" id="PMD55395.1"/>
    </source>
</evidence>
<dbReference type="EMBL" id="KZ613855">
    <property type="protein sequence ID" value="PMD55395.1"/>
    <property type="molecule type" value="Genomic_DNA"/>
</dbReference>
<protein>
    <submittedName>
        <fullName evidence="1">Uncharacterized protein</fullName>
    </submittedName>
</protein>
<dbReference type="RefSeq" id="XP_024732299.1">
    <property type="nucleotide sequence ID" value="XM_024883626.1"/>
</dbReference>
<name>A0A2J6SX95_9HELO</name>
<gene>
    <name evidence="1" type="ORF">K444DRAFT_633542</name>
</gene>
<dbReference type="OrthoDB" id="194358at2759"/>